<dbReference type="EMBL" id="JZWI01000004">
    <property type="protein sequence ID" value="KLN58150.1"/>
    <property type="molecule type" value="Genomic_DNA"/>
</dbReference>
<keyword evidence="10" id="KW-1185">Reference proteome</keyword>
<dbReference type="InterPro" id="IPR055348">
    <property type="entry name" value="DctQ"/>
</dbReference>
<dbReference type="GO" id="GO:0022857">
    <property type="term" value="F:transmembrane transporter activity"/>
    <property type="evidence" value="ECO:0007669"/>
    <property type="project" value="UniProtKB-UniRule"/>
</dbReference>
<keyword evidence="3" id="KW-1003">Cell membrane</keyword>
<keyword evidence="7" id="KW-0997">Cell inner membrane</keyword>
<feature type="transmembrane region" description="Helical" evidence="7">
    <location>
        <begin position="153"/>
        <end position="171"/>
    </location>
</feature>
<evidence type="ECO:0000256" key="1">
    <source>
        <dbReference type="ARBA" id="ARBA00004651"/>
    </source>
</evidence>
<dbReference type="GO" id="GO:0005886">
    <property type="term" value="C:plasma membrane"/>
    <property type="evidence" value="ECO:0007669"/>
    <property type="project" value="UniProtKB-SubCell"/>
</dbReference>
<evidence type="ECO:0000256" key="4">
    <source>
        <dbReference type="ARBA" id="ARBA00022692"/>
    </source>
</evidence>
<accession>A0A0H2MN46</accession>
<comment type="subunit">
    <text evidence="7">The complex comprises the extracytoplasmic solute receptor protein and the two transmembrane proteins.</text>
</comment>
<dbReference type="AlphaFoldDB" id="A0A0H2MN46"/>
<evidence type="ECO:0000256" key="3">
    <source>
        <dbReference type="ARBA" id="ARBA00022475"/>
    </source>
</evidence>
<comment type="caution">
    <text evidence="9">The sequence shown here is derived from an EMBL/GenBank/DDBJ whole genome shotgun (WGS) entry which is preliminary data.</text>
</comment>
<sequence>MSERPQPSAASPEEAPAAPRRVDFKTRVETVLATIFGAIFLGLSVIVTIETAARKLFNISLQGADELGGYALAVGSTIAFSLALMGRNHIRVDVFHEKFPVRVQALLNWLSAVSLAALAVFIGWVAFKVIGDTMAYRSTAQTPWATPLIIPQGVWYGGLVIFALVACGLALRATQLLLSGNIAALNTDFHPKSAKEELKEELDDLAVRQASQPGEGDKA</sequence>
<dbReference type="Proteomes" id="UP000035170">
    <property type="component" value="Unassembled WGS sequence"/>
</dbReference>
<keyword evidence="5 7" id="KW-1133">Transmembrane helix</keyword>
<name>A0A0H2MN46_VARPD</name>
<comment type="function">
    <text evidence="7">Part of the tripartite ATP-independent periplasmic (TRAP) transport system.</text>
</comment>
<comment type="subcellular location">
    <subcellularLocation>
        <location evidence="7">Cell inner membrane</location>
        <topology evidence="7">Multi-pass membrane protein</topology>
    </subcellularLocation>
    <subcellularLocation>
        <location evidence="1">Cell membrane</location>
        <topology evidence="1">Multi-pass membrane protein</topology>
    </subcellularLocation>
</comment>
<evidence type="ECO:0000313" key="10">
    <source>
        <dbReference type="Proteomes" id="UP000035170"/>
    </source>
</evidence>
<dbReference type="RefSeq" id="WP_053063202.1">
    <property type="nucleotide sequence ID" value="NZ_JZWI01000004.1"/>
</dbReference>
<evidence type="ECO:0000256" key="5">
    <source>
        <dbReference type="ARBA" id="ARBA00022989"/>
    </source>
</evidence>
<evidence type="ECO:0000259" key="8">
    <source>
        <dbReference type="Pfam" id="PF04290"/>
    </source>
</evidence>
<reference evidence="9 10" key="1">
    <citation type="submission" date="2015-03" db="EMBL/GenBank/DDBJ databases">
        <title>Genome sequence of Variovorax paradoxus TBEA6.</title>
        <authorList>
            <person name="Poehlein A."/>
            <person name="Schuldes J."/>
            <person name="Wuebbeler J.H."/>
            <person name="Hiessl S."/>
            <person name="Steinbuechel A."/>
            <person name="Daniel R."/>
        </authorList>
    </citation>
    <scope>NUCLEOTIDE SEQUENCE [LARGE SCALE GENOMIC DNA]</scope>
    <source>
        <strain evidence="9 10">TBEA6</strain>
    </source>
</reference>
<evidence type="ECO:0000256" key="6">
    <source>
        <dbReference type="ARBA" id="ARBA00023136"/>
    </source>
</evidence>
<proteinExistence type="inferred from homology"/>
<comment type="similarity">
    <text evidence="7">Belongs to the TRAP transporter small permease family.</text>
</comment>
<feature type="transmembrane region" description="Helical" evidence="7">
    <location>
        <begin position="30"/>
        <end position="47"/>
    </location>
</feature>
<evidence type="ECO:0000256" key="7">
    <source>
        <dbReference type="RuleBase" id="RU369079"/>
    </source>
</evidence>
<dbReference type="Pfam" id="PF04290">
    <property type="entry name" value="DctQ"/>
    <property type="match status" value="1"/>
</dbReference>
<feature type="domain" description="Tripartite ATP-independent periplasmic transporters DctQ component" evidence="8">
    <location>
        <begin position="44"/>
        <end position="173"/>
    </location>
</feature>
<feature type="transmembrane region" description="Helical" evidence="7">
    <location>
        <begin position="67"/>
        <end position="85"/>
    </location>
</feature>
<dbReference type="PATRIC" id="fig|34073.19.peg.701"/>
<keyword evidence="4 7" id="KW-0812">Transmembrane</keyword>
<organism evidence="9 10">
    <name type="scientific">Variovorax paradoxus</name>
    <dbReference type="NCBI Taxonomy" id="34073"/>
    <lineage>
        <taxon>Bacteria</taxon>
        <taxon>Pseudomonadati</taxon>
        <taxon>Pseudomonadota</taxon>
        <taxon>Betaproteobacteria</taxon>
        <taxon>Burkholderiales</taxon>
        <taxon>Comamonadaceae</taxon>
        <taxon>Variovorax</taxon>
    </lineage>
</organism>
<evidence type="ECO:0000256" key="2">
    <source>
        <dbReference type="ARBA" id="ARBA00022448"/>
    </source>
</evidence>
<feature type="transmembrane region" description="Helical" evidence="7">
    <location>
        <begin position="106"/>
        <end position="127"/>
    </location>
</feature>
<keyword evidence="2 7" id="KW-0813">Transport</keyword>
<evidence type="ECO:0000313" key="9">
    <source>
        <dbReference type="EMBL" id="KLN58150.1"/>
    </source>
</evidence>
<protein>
    <recommendedName>
        <fullName evidence="7">TRAP transporter small permease protein</fullName>
    </recommendedName>
</protein>
<keyword evidence="6 7" id="KW-0472">Membrane</keyword>
<gene>
    <name evidence="9" type="ORF">VPARA_06930</name>
</gene>